<dbReference type="InterPro" id="IPR029495">
    <property type="entry name" value="NACHT-assoc"/>
</dbReference>
<reference evidence="4" key="3">
    <citation type="submission" date="2025-09" db="UniProtKB">
        <authorList>
            <consortium name="Ensembl"/>
        </authorList>
    </citation>
    <scope>IDENTIFICATION</scope>
    <source>
        <strain evidence="4">Guanapo</strain>
    </source>
</reference>
<evidence type="ECO:0000313" key="4">
    <source>
        <dbReference type="Ensembl" id="ENSPREP00000017705.1"/>
    </source>
</evidence>
<dbReference type="AlphaFoldDB" id="A0A3P9P7B5"/>
<evidence type="ECO:0000313" key="5">
    <source>
        <dbReference type="Proteomes" id="UP000242638"/>
    </source>
</evidence>
<name>A0A3P9P7B5_POERE</name>
<dbReference type="Bgee" id="ENSPREG00000011970">
    <property type="expression patterns" value="Expressed in caudal fin"/>
</dbReference>
<dbReference type="GeneTree" id="ENSGT01070000253760"/>
<dbReference type="InterPro" id="IPR027417">
    <property type="entry name" value="P-loop_NTPase"/>
</dbReference>
<dbReference type="Pfam" id="PF14484">
    <property type="entry name" value="FISNA"/>
    <property type="match status" value="1"/>
</dbReference>
<dbReference type="SMART" id="SM01288">
    <property type="entry name" value="FISNA"/>
    <property type="match status" value="1"/>
</dbReference>
<dbReference type="Proteomes" id="UP000242638">
    <property type="component" value="Unassembled WGS sequence"/>
</dbReference>
<dbReference type="FunFam" id="3.40.50.300:FF:001524">
    <property type="entry name" value="Si:dkey-126g1.7"/>
    <property type="match status" value="1"/>
</dbReference>
<dbReference type="Gene3D" id="3.40.50.300">
    <property type="entry name" value="P-loop containing nucleotide triphosphate hydrolases"/>
    <property type="match status" value="1"/>
</dbReference>
<dbReference type="PANTHER" id="PTHR24106">
    <property type="entry name" value="NACHT, LRR AND CARD DOMAINS-CONTAINING"/>
    <property type="match status" value="1"/>
</dbReference>
<keyword evidence="5" id="KW-1185">Reference proteome</keyword>
<feature type="domain" description="NACHT" evidence="3">
    <location>
        <begin position="98"/>
        <end position="229"/>
    </location>
</feature>
<keyword evidence="1" id="KW-0433">Leucine-rich repeat</keyword>
<protein>
    <recommendedName>
        <fullName evidence="3">NACHT domain-containing protein</fullName>
    </recommendedName>
</protein>
<keyword evidence="2" id="KW-0677">Repeat</keyword>
<organism evidence="4 5">
    <name type="scientific">Poecilia reticulata</name>
    <name type="common">Guppy</name>
    <name type="synonym">Acanthophacelus reticulatus</name>
    <dbReference type="NCBI Taxonomy" id="8081"/>
    <lineage>
        <taxon>Eukaryota</taxon>
        <taxon>Metazoa</taxon>
        <taxon>Chordata</taxon>
        <taxon>Craniata</taxon>
        <taxon>Vertebrata</taxon>
        <taxon>Euteleostomi</taxon>
        <taxon>Actinopterygii</taxon>
        <taxon>Neopterygii</taxon>
        <taxon>Teleostei</taxon>
        <taxon>Neoteleostei</taxon>
        <taxon>Acanthomorphata</taxon>
        <taxon>Ovalentaria</taxon>
        <taxon>Atherinomorphae</taxon>
        <taxon>Cyprinodontiformes</taxon>
        <taxon>Poeciliidae</taxon>
        <taxon>Poeciliinae</taxon>
        <taxon>Poecilia</taxon>
    </lineage>
</organism>
<dbReference type="Ensembl" id="ENSPRET00000017893.1">
    <property type="protein sequence ID" value="ENSPREP00000017705.1"/>
    <property type="gene ID" value="ENSPREG00000011970.1"/>
</dbReference>
<evidence type="ECO:0000256" key="1">
    <source>
        <dbReference type="ARBA" id="ARBA00022614"/>
    </source>
</evidence>
<dbReference type="OMA" id="THMWISE"/>
<sequence length="238" mass="26832">MEIKILYVGLQEVVEEHKISLRTRCENVTEGSDEIGNRTLLKRIYTDLFITEALSEEVDTEHEVKHLERASKIQKLHGSPIRCHDIFKTFPDQPGAIRVVLTVGVAGVGKTFSVQKFTLDWAEGLENQDVSVVVLLSFRELNLIRAEQHSLLSLLHVFHPTLQKLPAKQLAKCKLLFIFDGLDENRLSLDFNNSQLVSDVTQKSSVNVLLTNLIKGNLTCAVRVLTTTRFPVTCQEPT</sequence>
<evidence type="ECO:0000256" key="2">
    <source>
        <dbReference type="ARBA" id="ARBA00022737"/>
    </source>
</evidence>
<dbReference type="PROSITE" id="PS50837">
    <property type="entry name" value="NACHT"/>
    <property type="match status" value="1"/>
</dbReference>
<dbReference type="InterPro" id="IPR051261">
    <property type="entry name" value="NLR"/>
</dbReference>
<proteinExistence type="predicted"/>
<dbReference type="InterPro" id="IPR007111">
    <property type="entry name" value="NACHT_NTPase"/>
</dbReference>
<reference evidence="4" key="2">
    <citation type="submission" date="2025-08" db="UniProtKB">
        <authorList>
            <consortium name="Ensembl"/>
        </authorList>
    </citation>
    <scope>IDENTIFICATION</scope>
    <source>
        <strain evidence="4">Guanapo</strain>
    </source>
</reference>
<dbReference type="Pfam" id="PF05729">
    <property type="entry name" value="NACHT"/>
    <property type="match status" value="1"/>
</dbReference>
<accession>A0A3P9P7B5</accession>
<reference evidence="5" key="1">
    <citation type="submission" date="2013-11" db="EMBL/GenBank/DDBJ databases">
        <title>The genomic landscape of the Guanapo guppy.</title>
        <authorList>
            <person name="Kuenstner A."/>
            <person name="Dreyer C."/>
        </authorList>
    </citation>
    <scope>NUCLEOTIDE SEQUENCE</scope>
    <source>
        <strain evidence="5">Guanapo</strain>
    </source>
</reference>
<evidence type="ECO:0000259" key="3">
    <source>
        <dbReference type="PROSITE" id="PS50837"/>
    </source>
</evidence>
<dbReference type="SUPFAM" id="SSF52540">
    <property type="entry name" value="P-loop containing nucleoside triphosphate hydrolases"/>
    <property type="match status" value="1"/>
</dbReference>